<dbReference type="AlphaFoldDB" id="A0A285NTT1"/>
<sequence length="76" mass="8970">MMDFETRPVTVMGIKFRNEEADPPGRYRVNILDDERIRINAHSVVRRIGRDVGEGRYPCWWDSDSEMLLVDLTEDE</sequence>
<name>A0A285NTT1_NATPI</name>
<dbReference type="Proteomes" id="UP000219453">
    <property type="component" value="Unassembled WGS sequence"/>
</dbReference>
<keyword evidence="2" id="KW-1185">Reference proteome</keyword>
<organism evidence="1 2">
    <name type="scientific">Natronoarchaeum philippinense</name>
    <dbReference type="NCBI Taxonomy" id="558529"/>
    <lineage>
        <taxon>Archaea</taxon>
        <taxon>Methanobacteriati</taxon>
        <taxon>Methanobacteriota</taxon>
        <taxon>Stenosarchaea group</taxon>
        <taxon>Halobacteria</taxon>
        <taxon>Halobacteriales</taxon>
        <taxon>Natronoarchaeaceae</taxon>
    </lineage>
</organism>
<reference evidence="1 2" key="1">
    <citation type="submission" date="2017-09" db="EMBL/GenBank/DDBJ databases">
        <authorList>
            <person name="Ehlers B."/>
            <person name="Leendertz F.H."/>
        </authorList>
    </citation>
    <scope>NUCLEOTIDE SEQUENCE [LARGE SCALE GENOMIC DNA]</scope>
    <source>
        <strain evidence="1 2">DSM 27208</strain>
    </source>
</reference>
<dbReference type="EMBL" id="OBEJ01000002">
    <property type="protein sequence ID" value="SNZ12333.1"/>
    <property type="molecule type" value="Genomic_DNA"/>
</dbReference>
<proteinExistence type="predicted"/>
<accession>A0A285NTT1</accession>
<evidence type="ECO:0000313" key="1">
    <source>
        <dbReference type="EMBL" id="SNZ12333.1"/>
    </source>
</evidence>
<protein>
    <submittedName>
        <fullName evidence="1">Uncharacterized protein</fullName>
    </submittedName>
</protein>
<evidence type="ECO:0000313" key="2">
    <source>
        <dbReference type="Proteomes" id="UP000219453"/>
    </source>
</evidence>
<gene>
    <name evidence="1" type="ORF">SAMN06269185_1625</name>
</gene>